<evidence type="ECO:0000256" key="1">
    <source>
        <dbReference type="ARBA" id="ARBA00006432"/>
    </source>
</evidence>
<dbReference type="PANTHER" id="PTHR22754">
    <property type="entry name" value="DISCO-INTERACTING PROTEIN 2 DIP2 -RELATED"/>
    <property type="match status" value="1"/>
</dbReference>
<reference evidence="4" key="1">
    <citation type="submission" date="2018-05" db="EMBL/GenBank/DDBJ databases">
        <authorList>
            <person name="Lanie J.A."/>
            <person name="Ng W.-L."/>
            <person name="Kazmierczak K.M."/>
            <person name="Andrzejewski T.M."/>
            <person name="Davidsen T.M."/>
            <person name="Wayne K.J."/>
            <person name="Tettelin H."/>
            <person name="Glass J.I."/>
            <person name="Rusch D."/>
            <person name="Podicherti R."/>
            <person name="Tsui H.-C.T."/>
            <person name="Winkler M.E."/>
        </authorList>
    </citation>
    <scope>NUCLEOTIDE SEQUENCE</scope>
</reference>
<evidence type="ECO:0000313" key="4">
    <source>
        <dbReference type="EMBL" id="SVB06431.1"/>
    </source>
</evidence>
<dbReference type="CDD" id="cd05931">
    <property type="entry name" value="FAAL"/>
    <property type="match status" value="1"/>
</dbReference>
<dbReference type="InterPro" id="IPR045851">
    <property type="entry name" value="AMP-bd_C_sf"/>
</dbReference>
<dbReference type="FunFam" id="3.40.50.12780:FF:000013">
    <property type="entry name" value="Long-chain-fatty-acid--AMP ligase FadD32"/>
    <property type="match status" value="1"/>
</dbReference>
<dbReference type="GO" id="GO:0008610">
    <property type="term" value="P:lipid biosynthetic process"/>
    <property type="evidence" value="ECO:0007669"/>
    <property type="project" value="InterPro"/>
</dbReference>
<dbReference type="PANTHER" id="PTHR22754:SF32">
    <property type="entry name" value="DISCO-INTERACTING PROTEIN 2"/>
    <property type="match status" value="1"/>
</dbReference>
<sequence>MRTILNPFYRCVEQYPERLLYAFLDRQGNTVESYTYAEFLQRTKEIAAHIARVGNMEHGARMILLYPPGLEMICVFFACVRLGLIPVPVYPPTGRGFQGALAKLNFIAKDCSASAVLTERSFFWSMKLSQARNQGAAFSSRRSPLTKMKWIVSNEAEKNVSTTVLEAHSDILFLQYTSGSTSNPKGVIVTHENLLQNCDAVVDHQPVGVSWLPQYHDMGLIGYYLFFALKGGTTYGFSPLDFIQRPTLWLETISRVRGTATSAPNFAYEYCLLRTEKLPPESFENLDLSSLCFLMTAAEPVRAQVYRDFIARFEPYGLDPDSFFSAYGLAEYTLAVSNYGRTVQAFDAERLTENEAVAVPSPTGDRQTRSLVSCGKPLGSTEVKIVDIKDGFKELPEGAVGEIWINGPSKCRGYWCRPELSRVTFEAKLQGDGKDSPTWLRSGDLGFLRDGELYICGRTKDLIIVRGLNYYPQDIEMIVEQDPAIRKSCVAAFALDHKGGEQVVVVAELRSDRCLPDADLLNSKLQQALGIGADLFVYIRAKTIPKTSSG</sequence>
<dbReference type="SUPFAM" id="SSF56801">
    <property type="entry name" value="Acetyl-CoA synthetase-like"/>
    <property type="match status" value="1"/>
</dbReference>
<name>A0A382AYS5_9ZZZZ</name>
<proteinExistence type="inferred from homology"/>
<dbReference type="AlphaFoldDB" id="A0A382AYS5"/>
<evidence type="ECO:0000259" key="3">
    <source>
        <dbReference type="Pfam" id="PF00501"/>
    </source>
</evidence>
<dbReference type="GO" id="GO:0016874">
    <property type="term" value="F:ligase activity"/>
    <property type="evidence" value="ECO:0007669"/>
    <property type="project" value="UniProtKB-KW"/>
</dbReference>
<accession>A0A382AYS5</accession>
<protein>
    <recommendedName>
        <fullName evidence="3">AMP-dependent synthetase/ligase domain-containing protein</fullName>
    </recommendedName>
</protein>
<dbReference type="EMBL" id="UINC01027348">
    <property type="protein sequence ID" value="SVB06431.1"/>
    <property type="molecule type" value="Genomic_DNA"/>
</dbReference>
<keyword evidence="2" id="KW-0436">Ligase</keyword>
<dbReference type="PROSITE" id="PS00455">
    <property type="entry name" value="AMP_BINDING"/>
    <property type="match status" value="1"/>
</dbReference>
<comment type="similarity">
    <text evidence="1">Belongs to the ATP-dependent AMP-binding enzyme family.</text>
</comment>
<dbReference type="InterPro" id="IPR040097">
    <property type="entry name" value="FAAL/FAAC"/>
</dbReference>
<dbReference type="Gene3D" id="3.40.50.12780">
    <property type="entry name" value="N-terminal domain of ligase-like"/>
    <property type="match status" value="1"/>
</dbReference>
<dbReference type="InterPro" id="IPR000873">
    <property type="entry name" value="AMP-dep_synth/lig_dom"/>
</dbReference>
<dbReference type="InterPro" id="IPR020845">
    <property type="entry name" value="AMP-binding_CS"/>
</dbReference>
<gene>
    <name evidence="4" type="ORF">METZ01_LOCUS159285</name>
</gene>
<dbReference type="Pfam" id="PF00501">
    <property type="entry name" value="AMP-binding"/>
    <property type="match status" value="1"/>
</dbReference>
<feature type="non-terminal residue" evidence="4">
    <location>
        <position position="550"/>
    </location>
</feature>
<dbReference type="Gene3D" id="3.30.300.30">
    <property type="match status" value="1"/>
</dbReference>
<feature type="domain" description="AMP-dependent synthetase/ligase" evidence="3">
    <location>
        <begin position="10"/>
        <end position="415"/>
    </location>
</feature>
<dbReference type="InterPro" id="IPR042099">
    <property type="entry name" value="ANL_N_sf"/>
</dbReference>
<evidence type="ECO:0000256" key="2">
    <source>
        <dbReference type="ARBA" id="ARBA00022598"/>
    </source>
</evidence>
<organism evidence="4">
    <name type="scientific">marine metagenome</name>
    <dbReference type="NCBI Taxonomy" id="408172"/>
    <lineage>
        <taxon>unclassified sequences</taxon>
        <taxon>metagenomes</taxon>
        <taxon>ecological metagenomes</taxon>
    </lineage>
</organism>